<reference evidence="2 3" key="1">
    <citation type="submission" date="2009-12" db="EMBL/GenBank/DDBJ databases">
        <authorList>
            <person name="Lefebure T."/>
            <person name="Cornejo O.E."/>
            <person name="Pavinski Bitar P.D."/>
            <person name="Lang P."/>
            <person name="Stanhope M.J."/>
        </authorList>
    </citation>
    <scope>NUCLEOTIDE SEQUENCE [LARGE SCALE GENOMIC DNA]</scope>
    <source>
        <strain evidence="2 3">FA-1</strain>
    </source>
</reference>
<dbReference type="CDD" id="cd00211">
    <property type="entry name" value="PTS_IIA_fru"/>
    <property type="match status" value="1"/>
</dbReference>
<dbReference type="PANTHER" id="PTHR47738:SF3">
    <property type="entry name" value="PHOSPHOTRANSFERASE SYSTEM MANNITOL_FRUCTOSE-SPECIFIC IIA DOMAIN CONTAINING PROTEIN"/>
    <property type="match status" value="1"/>
</dbReference>
<proteinExistence type="predicted"/>
<dbReference type="PANTHER" id="PTHR47738">
    <property type="entry name" value="PTS SYSTEM FRUCTOSE-LIKE EIIA COMPONENT-RELATED"/>
    <property type="match status" value="1"/>
</dbReference>
<name>A0ABP2R259_STRRT</name>
<protein>
    <submittedName>
        <fullName evidence="2">PTS system, IIA component, putative</fullName>
    </submittedName>
</protein>
<feature type="domain" description="PTS EIIA type-2" evidence="1">
    <location>
        <begin position="2"/>
        <end position="156"/>
    </location>
</feature>
<dbReference type="EMBL" id="AJTZ01000005">
    <property type="protein sequence ID" value="EJN94181.1"/>
    <property type="molecule type" value="Genomic_DNA"/>
</dbReference>
<dbReference type="InterPro" id="IPR002178">
    <property type="entry name" value="PTS_EIIA_type-2_dom"/>
</dbReference>
<organism evidence="2 3">
    <name type="scientific">Streptococcus ratti FA-1 = DSM 20564</name>
    <dbReference type="NCBI Taxonomy" id="699248"/>
    <lineage>
        <taxon>Bacteria</taxon>
        <taxon>Bacillati</taxon>
        <taxon>Bacillota</taxon>
        <taxon>Bacilli</taxon>
        <taxon>Lactobacillales</taxon>
        <taxon>Streptococcaceae</taxon>
        <taxon>Streptococcus</taxon>
    </lineage>
</organism>
<dbReference type="Gene3D" id="3.40.930.10">
    <property type="entry name" value="Mannitol-specific EII, Chain A"/>
    <property type="match status" value="1"/>
</dbReference>
<dbReference type="RefSeq" id="WP_003088864.1">
    <property type="nucleotide sequence ID" value="NZ_AJTZ01000005.1"/>
</dbReference>
<dbReference type="Pfam" id="PF00359">
    <property type="entry name" value="PTS_EIIA_2"/>
    <property type="match status" value="1"/>
</dbReference>
<evidence type="ECO:0000259" key="1">
    <source>
        <dbReference type="PROSITE" id="PS51094"/>
    </source>
</evidence>
<evidence type="ECO:0000313" key="3">
    <source>
        <dbReference type="Proteomes" id="UP000007815"/>
    </source>
</evidence>
<comment type="caution">
    <text evidence="2">The sequence shown here is derived from an EMBL/GenBank/DDBJ whole genome shotgun (WGS) entry which is preliminary data.</text>
</comment>
<accession>A0ABP2R259</accession>
<dbReference type="Proteomes" id="UP000007815">
    <property type="component" value="Unassembled WGS sequence"/>
</dbReference>
<gene>
    <name evidence="2" type="ORF">SRA_06586</name>
</gene>
<dbReference type="InterPro" id="IPR016152">
    <property type="entry name" value="PTrfase/Anion_transptr"/>
</dbReference>
<keyword evidence="3" id="KW-1185">Reference proteome</keyword>
<dbReference type="SUPFAM" id="SSF55804">
    <property type="entry name" value="Phoshotransferase/anion transport protein"/>
    <property type="match status" value="1"/>
</dbReference>
<sequence>MTSLIHEDTVFVSDKVNQEEIFKEIASKLLDKDLVTEDYIDHLIEREENYPTALPLSPINPLLPNIAIPHTESEFVKDTRIVPVKLKHPVMFKNMILPDEDVDVSFLFMILNNDEKEQAGLLQNVMDFINRQDSNELIDFFNLNDPQKIYDFLKQQF</sequence>
<dbReference type="PROSITE" id="PS51094">
    <property type="entry name" value="PTS_EIIA_TYPE_2"/>
    <property type="match status" value="1"/>
</dbReference>
<dbReference type="InterPro" id="IPR051541">
    <property type="entry name" value="PTS_SugarTrans_NitroReg"/>
</dbReference>
<evidence type="ECO:0000313" key="2">
    <source>
        <dbReference type="EMBL" id="EJN94181.1"/>
    </source>
</evidence>